<evidence type="ECO:0000313" key="1">
    <source>
        <dbReference type="EMBL" id="GAA4095858.1"/>
    </source>
</evidence>
<dbReference type="InterPro" id="IPR021848">
    <property type="entry name" value="HODM_asu-like"/>
</dbReference>
<gene>
    <name evidence="1" type="ORF">GCM10022214_68980</name>
</gene>
<protein>
    <submittedName>
        <fullName evidence="1">DUF3445 domain-containing protein</fullName>
    </submittedName>
</protein>
<proteinExistence type="predicted"/>
<dbReference type="EMBL" id="BAAAZG010000053">
    <property type="protein sequence ID" value="GAA4095858.1"/>
    <property type="molecule type" value="Genomic_DNA"/>
</dbReference>
<reference evidence="2" key="1">
    <citation type="journal article" date="2019" name="Int. J. Syst. Evol. Microbiol.">
        <title>The Global Catalogue of Microorganisms (GCM) 10K type strain sequencing project: providing services to taxonomists for standard genome sequencing and annotation.</title>
        <authorList>
            <consortium name="The Broad Institute Genomics Platform"/>
            <consortium name="The Broad Institute Genome Sequencing Center for Infectious Disease"/>
            <person name="Wu L."/>
            <person name="Ma J."/>
        </authorList>
    </citation>
    <scope>NUCLEOTIDE SEQUENCE [LARGE SCALE GENOMIC DNA]</scope>
    <source>
        <strain evidence="2">JCM 16702</strain>
    </source>
</reference>
<dbReference type="Pfam" id="PF11927">
    <property type="entry name" value="HODM_asu-like"/>
    <property type="match status" value="1"/>
</dbReference>
<keyword evidence="2" id="KW-1185">Reference proteome</keyword>
<evidence type="ECO:0000313" key="2">
    <source>
        <dbReference type="Proteomes" id="UP001500683"/>
    </source>
</evidence>
<organism evidence="1 2">
    <name type="scientific">Actinomadura miaoliensis</name>
    <dbReference type="NCBI Taxonomy" id="430685"/>
    <lineage>
        <taxon>Bacteria</taxon>
        <taxon>Bacillati</taxon>
        <taxon>Actinomycetota</taxon>
        <taxon>Actinomycetes</taxon>
        <taxon>Streptosporangiales</taxon>
        <taxon>Thermomonosporaceae</taxon>
        <taxon>Actinomadura</taxon>
    </lineage>
</organism>
<accession>A0ABP7WSQ3</accession>
<dbReference type="Proteomes" id="UP001500683">
    <property type="component" value="Unassembled WGS sequence"/>
</dbReference>
<name>A0ABP7WSQ3_9ACTN</name>
<comment type="caution">
    <text evidence="1">The sequence shown here is derived from an EMBL/GenBank/DDBJ whole genome shotgun (WGS) entry which is preliminary data.</text>
</comment>
<dbReference type="RefSeq" id="WP_344955981.1">
    <property type="nucleotide sequence ID" value="NZ_BAAAZG010000053.1"/>
</dbReference>
<sequence>MTPSADARSGTAARIARFPFPFGSDTYRYATNVEPARRRVATAAGAWGGPVIDVDDDYRAELAERRRVLARDPGRCVVLPHMRPAAWDALLFVLRELAAGHPGVMELRDDGAGRLRWRNALLGVDQAFTVGDDGSLLGGPLRFAGSQAQEDLVLLDQREDALWADAGLVTFAANWSLAFDIGMSFAEVHGPVPRLHAAGVVDRAQRFLLRLAPGQEYRRTNWGMTVDRRLDTSAETYPHWGRDRRTVAEGPAAELGDRLHLRVEVQHLVRLAPSGAVLFLIRTYLLSLADLATVPEWRRRFAAVLASLPDDLVDYKGLVRFRDAAVRWLHAAGPPSGAVT</sequence>